<gene>
    <name evidence="1" type="ORF">SMXD51_02498</name>
</gene>
<sequence>MEESKYPVVLFYTKTNPNVFYKTRELVKPADHMEYSYFDKYHFYSDLSNVNVDEKSVYLVQNNIGLDTTIFSKYKHKLYGTYTLYYK</sequence>
<evidence type="ECO:0000313" key="2">
    <source>
        <dbReference type="Proteomes" id="UP000003657"/>
    </source>
</evidence>
<protein>
    <submittedName>
        <fullName evidence="1">Uncharacterized protein</fullName>
    </submittedName>
</protein>
<dbReference type="AlphaFoldDB" id="H7FZ97"/>
<dbReference type="Proteomes" id="UP000003657">
    <property type="component" value="Unassembled WGS sequence"/>
</dbReference>
<dbReference type="EMBL" id="AICL01000003">
    <property type="protein sequence ID" value="EIA32847.1"/>
    <property type="molecule type" value="Genomic_DNA"/>
</dbReference>
<name>H7FZ97_9LACO</name>
<dbReference type="HOGENOM" id="CLU_2479484_0_0_9"/>
<accession>H7FZ97</accession>
<organism evidence="1 2">
    <name type="scientific">Ligilactobacillus salivarius SMXD51</name>
    <dbReference type="NCBI Taxonomy" id="1108963"/>
    <lineage>
        <taxon>Bacteria</taxon>
        <taxon>Bacillati</taxon>
        <taxon>Bacillota</taxon>
        <taxon>Bacilli</taxon>
        <taxon>Lactobacillales</taxon>
        <taxon>Lactobacillaceae</taxon>
        <taxon>Ligilactobacillus</taxon>
    </lineage>
</organism>
<comment type="caution">
    <text evidence="1">The sequence shown here is derived from an EMBL/GenBank/DDBJ whole genome shotgun (WGS) entry which is preliminary data.</text>
</comment>
<evidence type="ECO:0000313" key="1">
    <source>
        <dbReference type="EMBL" id="EIA32847.1"/>
    </source>
</evidence>
<proteinExistence type="predicted"/>
<reference evidence="1 2" key="1">
    <citation type="journal article" date="2012" name="J. Bacteriol.">
        <title>Genome Sequence of Lactobacillus salivarius SMXD51, a Potential Probiotic Strain Isolated from Chicken Cecum, Showing Anti-Campylobacter Activity.</title>
        <authorList>
            <person name="Kergourlay G."/>
            <person name="Messaoudi S."/>
            <person name="Dousset X."/>
            <person name="Prevost H."/>
        </authorList>
    </citation>
    <scope>NUCLEOTIDE SEQUENCE [LARGE SCALE GENOMIC DNA]</scope>
    <source>
        <strain evidence="1 2">SMXD51</strain>
    </source>
</reference>